<evidence type="ECO:0000313" key="2">
    <source>
        <dbReference type="EMBL" id="CAK0828615.1"/>
    </source>
</evidence>
<feature type="region of interest" description="Disordered" evidence="1">
    <location>
        <begin position="66"/>
        <end position="121"/>
    </location>
</feature>
<reference evidence="2" key="1">
    <citation type="submission" date="2023-10" db="EMBL/GenBank/DDBJ databases">
        <authorList>
            <person name="Chen Y."/>
            <person name="Shah S."/>
            <person name="Dougan E. K."/>
            <person name="Thang M."/>
            <person name="Chan C."/>
        </authorList>
    </citation>
    <scope>NUCLEOTIDE SEQUENCE [LARGE SCALE GENOMIC DNA]</scope>
</reference>
<proteinExistence type="predicted"/>
<organism evidence="2 3">
    <name type="scientific">Prorocentrum cordatum</name>
    <dbReference type="NCBI Taxonomy" id="2364126"/>
    <lineage>
        <taxon>Eukaryota</taxon>
        <taxon>Sar</taxon>
        <taxon>Alveolata</taxon>
        <taxon>Dinophyceae</taxon>
        <taxon>Prorocentrales</taxon>
        <taxon>Prorocentraceae</taxon>
        <taxon>Prorocentrum</taxon>
    </lineage>
</organism>
<comment type="caution">
    <text evidence="2">The sequence shown here is derived from an EMBL/GenBank/DDBJ whole genome shotgun (WGS) entry which is preliminary data.</text>
</comment>
<protein>
    <recommendedName>
        <fullName evidence="4">EF-hand domain-containing protein</fullName>
    </recommendedName>
</protein>
<dbReference type="EMBL" id="CAUYUJ010010114">
    <property type="protein sequence ID" value="CAK0828615.1"/>
    <property type="molecule type" value="Genomic_DNA"/>
</dbReference>
<keyword evidence="3" id="KW-1185">Reference proteome</keyword>
<evidence type="ECO:0008006" key="4">
    <source>
        <dbReference type="Google" id="ProtNLM"/>
    </source>
</evidence>
<sequence length="121" mass="12367">MGITINDVGDLFGALDADGTRGLSSKELVEGILRLRGPASAVDIASLKETALAKLSAEVDARRVRSKSSWSPRAWRSPRRGATGRRVFCSGGSSGSRPSAGAAPAEGAAARPCGAGRGEDD</sequence>
<evidence type="ECO:0000313" key="3">
    <source>
        <dbReference type="Proteomes" id="UP001189429"/>
    </source>
</evidence>
<gene>
    <name evidence="2" type="ORF">PCOR1329_LOCUS27799</name>
</gene>
<name>A0ABN9S9N5_9DINO</name>
<feature type="compositionally biased region" description="Low complexity" evidence="1">
    <location>
        <begin position="89"/>
        <end position="114"/>
    </location>
</feature>
<dbReference type="Proteomes" id="UP001189429">
    <property type="component" value="Unassembled WGS sequence"/>
</dbReference>
<accession>A0ABN9S9N5</accession>
<evidence type="ECO:0000256" key="1">
    <source>
        <dbReference type="SAM" id="MobiDB-lite"/>
    </source>
</evidence>